<feature type="domain" description="TonB-dependent receptor plug" evidence="15">
    <location>
        <begin position="51"/>
        <end position="157"/>
    </location>
</feature>
<dbReference type="InterPro" id="IPR039426">
    <property type="entry name" value="TonB-dep_rcpt-like"/>
</dbReference>
<evidence type="ECO:0000256" key="9">
    <source>
        <dbReference type="ARBA" id="ARBA00023136"/>
    </source>
</evidence>
<reference evidence="16 17" key="1">
    <citation type="submission" date="2017-09" db="EMBL/GenBank/DDBJ databases">
        <title>Sphingomonas ginsenosidimutans KACC 14949, whole genome shotgun sequence.</title>
        <authorList>
            <person name="Feng G."/>
            <person name="Zhu H."/>
        </authorList>
    </citation>
    <scope>NUCLEOTIDE SEQUENCE [LARGE SCALE GENOMIC DNA]</scope>
    <source>
        <strain evidence="16 17">KACC 14949</strain>
    </source>
</reference>
<dbReference type="EMBL" id="NWVD01000002">
    <property type="protein sequence ID" value="PCG09400.1"/>
    <property type="molecule type" value="Genomic_DNA"/>
</dbReference>
<dbReference type="Pfam" id="PF07715">
    <property type="entry name" value="Plug"/>
    <property type="match status" value="1"/>
</dbReference>
<dbReference type="PANTHER" id="PTHR32552">
    <property type="entry name" value="FERRICHROME IRON RECEPTOR-RELATED"/>
    <property type="match status" value="1"/>
</dbReference>
<dbReference type="InterPro" id="IPR000531">
    <property type="entry name" value="Beta-barrel_TonB"/>
</dbReference>
<evidence type="ECO:0000313" key="16">
    <source>
        <dbReference type="EMBL" id="PCG09400.1"/>
    </source>
</evidence>
<keyword evidence="13" id="KW-0732">Signal</keyword>
<evidence type="ECO:0000256" key="6">
    <source>
        <dbReference type="ARBA" id="ARBA00023004"/>
    </source>
</evidence>
<dbReference type="Pfam" id="PF00593">
    <property type="entry name" value="TonB_dep_Rec_b-barrel"/>
    <property type="match status" value="1"/>
</dbReference>
<keyword evidence="4" id="KW-0410">Iron transport</keyword>
<accession>A0A2A4HYG4</accession>
<evidence type="ECO:0000256" key="11">
    <source>
        <dbReference type="PROSITE-ProRule" id="PRU01360"/>
    </source>
</evidence>
<dbReference type="InterPro" id="IPR036942">
    <property type="entry name" value="Beta-barrel_TonB_sf"/>
</dbReference>
<feature type="signal peptide" evidence="13">
    <location>
        <begin position="1"/>
        <end position="22"/>
    </location>
</feature>
<evidence type="ECO:0000259" key="14">
    <source>
        <dbReference type="Pfam" id="PF00593"/>
    </source>
</evidence>
<dbReference type="PROSITE" id="PS52016">
    <property type="entry name" value="TONB_DEPENDENT_REC_3"/>
    <property type="match status" value="1"/>
</dbReference>
<dbReference type="AlphaFoldDB" id="A0A2A4HYG4"/>
<dbReference type="GO" id="GO:0009279">
    <property type="term" value="C:cell outer membrane"/>
    <property type="evidence" value="ECO:0007669"/>
    <property type="project" value="UniProtKB-SubCell"/>
</dbReference>
<dbReference type="RefSeq" id="WP_096610912.1">
    <property type="nucleotide sequence ID" value="NZ_NWVD01000002.1"/>
</dbReference>
<evidence type="ECO:0000256" key="2">
    <source>
        <dbReference type="ARBA" id="ARBA00022448"/>
    </source>
</evidence>
<feature type="domain" description="TonB-dependent receptor-like beta-barrel" evidence="14">
    <location>
        <begin position="313"/>
        <end position="760"/>
    </location>
</feature>
<dbReference type="Gene3D" id="2.40.170.20">
    <property type="entry name" value="TonB-dependent receptor, beta-barrel domain"/>
    <property type="match status" value="2"/>
</dbReference>
<evidence type="ECO:0000256" key="8">
    <source>
        <dbReference type="ARBA" id="ARBA00023077"/>
    </source>
</evidence>
<proteinExistence type="inferred from homology"/>
<keyword evidence="3 11" id="KW-1134">Transmembrane beta strand</keyword>
<keyword evidence="6" id="KW-0408">Iron</keyword>
<evidence type="ECO:0000256" key="12">
    <source>
        <dbReference type="RuleBase" id="RU003357"/>
    </source>
</evidence>
<evidence type="ECO:0000256" key="7">
    <source>
        <dbReference type="ARBA" id="ARBA00023065"/>
    </source>
</evidence>
<keyword evidence="9 11" id="KW-0472">Membrane</keyword>
<keyword evidence="5 11" id="KW-0812">Transmembrane</keyword>
<keyword evidence="8 12" id="KW-0798">TonB box</keyword>
<dbReference type="SUPFAM" id="SSF56935">
    <property type="entry name" value="Porins"/>
    <property type="match status" value="1"/>
</dbReference>
<dbReference type="PANTHER" id="PTHR32552:SF81">
    <property type="entry name" value="TONB-DEPENDENT OUTER MEMBRANE RECEPTOR"/>
    <property type="match status" value="1"/>
</dbReference>
<dbReference type="InterPro" id="IPR012910">
    <property type="entry name" value="Plug_dom"/>
</dbReference>
<keyword evidence="16" id="KW-0675">Receptor</keyword>
<evidence type="ECO:0000256" key="3">
    <source>
        <dbReference type="ARBA" id="ARBA00022452"/>
    </source>
</evidence>
<evidence type="ECO:0000259" key="15">
    <source>
        <dbReference type="Pfam" id="PF07715"/>
    </source>
</evidence>
<comment type="similarity">
    <text evidence="11 12">Belongs to the TonB-dependent receptor family.</text>
</comment>
<evidence type="ECO:0000313" key="17">
    <source>
        <dbReference type="Proteomes" id="UP000218784"/>
    </source>
</evidence>
<protein>
    <submittedName>
        <fullName evidence="16">TonB-dependent receptor</fullName>
    </submittedName>
</protein>
<gene>
    <name evidence="16" type="ORF">COA17_05770</name>
</gene>
<keyword evidence="2 11" id="KW-0813">Transport</keyword>
<organism evidence="16 17">
    <name type="scientific">Sphingomonas ginsenosidimutans</name>
    <dbReference type="NCBI Taxonomy" id="862134"/>
    <lineage>
        <taxon>Bacteria</taxon>
        <taxon>Pseudomonadati</taxon>
        <taxon>Pseudomonadota</taxon>
        <taxon>Alphaproteobacteria</taxon>
        <taxon>Sphingomonadales</taxon>
        <taxon>Sphingomonadaceae</taxon>
        <taxon>Sphingomonas</taxon>
    </lineage>
</organism>
<feature type="chain" id="PRO_5013082254" evidence="13">
    <location>
        <begin position="23"/>
        <end position="798"/>
    </location>
</feature>
<evidence type="ECO:0000256" key="5">
    <source>
        <dbReference type="ARBA" id="ARBA00022692"/>
    </source>
</evidence>
<evidence type="ECO:0000256" key="13">
    <source>
        <dbReference type="SAM" id="SignalP"/>
    </source>
</evidence>
<keyword evidence="10 11" id="KW-0998">Cell outer membrane</keyword>
<name>A0A2A4HYG4_9SPHN</name>
<dbReference type="GO" id="GO:0006826">
    <property type="term" value="P:iron ion transport"/>
    <property type="evidence" value="ECO:0007669"/>
    <property type="project" value="UniProtKB-KW"/>
</dbReference>
<comment type="caution">
    <text evidence="16">The sequence shown here is derived from an EMBL/GenBank/DDBJ whole genome shotgun (WGS) entry which is preliminary data.</text>
</comment>
<evidence type="ECO:0000256" key="4">
    <source>
        <dbReference type="ARBA" id="ARBA00022496"/>
    </source>
</evidence>
<sequence length="798" mass="84776">MSRLLSGSVATLLLTVSVPAFAQGASQSPGQPGTANGDDIIITAQKTEQRIEDVPLTVSAVTAQRMADIGVNSLAEVAMYVPGLRIQEQSANNPGVVIRGITSDSGSAQQGARVTLYYNGVDISRSRGAYQDLYDLERVEVVKGPQATLFGTAAAVGAVSIISAKPRAGFSDAITATYGNYNRTQVTGFVNAGSDVFAARLGFGVKYRDGYVRNIAGDPNVPNQNQGRVDQDDLYGQKQAGARLSLRYTPTNAVTADLVLTYDGQRNTGTPFKSRVFAPTGGQTGDFGVAELSGSPYSAQVLGARKLGLKRDVYDANLTVSVDLAPGVTFTTVNGYRKFNSNEVFDADGGPAWYLEFAEDAQGDQWSHEGRFNFEGDRYRASFGWNGFFEDGFQRVPFSTEEGTYLACSVSPTFAPIRAALNAAGLPTGTACVAANGTIPATRATALLTRGAATQIPYASTFANYGRNDAYSVFADATWLPTPALELTAGARVLIEKRRSGYENVQPNSRILAGLGIFSSLLGTANTAGRRFTASQSYSAILPRFNALLRVSDTLNLYGTVSKGRRSPVVQVDAQSAGGVVIPRVQLVPEENVWNFEAGVKIASRTLTGTLSAFYQSYRGFQVSVIGSDGIARTQSAGSAKNPGVELEATWRPVSALSLFGAFAYLDGKIDRNNSLAPAFSGARFRLQPQYTASGGATLRLPLGEGMTFYATPSATYQSKVFFELPNSEAISQGGYTLVNARAGVELAEGRYTIGAFARNALNKRYLLDAGNTGGGFGGPTYIPGEPRFYGVELSARY</sequence>
<keyword evidence="7" id="KW-0406">Ion transport</keyword>
<comment type="subcellular location">
    <subcellularLocation>
        <location evidence="1 11">Cell outer membrane</location>
        <topology evidence="1 11">Multi-pass membrane protein</topology>
    </subcellularLocation>
</comment>
<evidence type="ECO:0000256" key="1">
    <source>
        <dbReference type="ARBA" id="ARBA00004571"/>
    </source>
</evidence>
<keyword evidence="17" id="KW-1185">Reference proteome</keyword>
<evidence type="ECO:0000256" key="10">
    <source>
        <dbReference type="ARBA" id="ARBA00023237"/>
    </source>
</evidence>
<dbReference type="Proteomes" id="UP000218784">
    <property type="component" value="Unassembled WGS sequence"/>
</dbReference>